<dbReference type="InterPro" id="IPR017871">
    <property type="entry name" value="ABC_transporter-like_CS"/>
</dbReference>
<dbReference type="NCBIfam" id="TIGR01727">
    <property type="entry name" value="oligo_HPY"/>
    <property type="match status" value="1"/>
</dbReference>
<keyword evidence="3" id="KW-0547">Nucleotide-binding</keyword>
<dbReference type="OrthoDB" id="8481147at2"/>
<dbReference type="NCBIfam" id="NF008453">
    <property type="entry name" value="PRK11308.1"/>
    <property type="match status" value="1"/>
</dbReference>
<accession>A0A512T236</accession>
<dbReference type="Gene3D" id="3.40.50.300">
    <property type="entry name" value="P-loop containing nucleotide triphosphate hydrolases"/>
    <property type="match status" value="1"/>
</dbReference>
<dbReference type="EMBL" id="BKBA01000008">
    <property type="protein sequence ID" value="GEQ14211.1"/>
    <property type="molecule type" value="Genomic_DNA"/>
</dbReference>
<feature type="region of interest" description="Disordered" evidence="5">
    <location>
        <begin position="372"/>
        <end position="408"/>
    </location>
</feature>
<dbReference type="InterPro" id="IPR050319">
    <property type="entry name" value="ABC_transp_ATP-bind"/>
</dbReference>
<dbReference type="InterPro" id="IPR013563">
    <property type="entry name" value="Oligopep_ABC_C"/>
</dbReference>
<feature type="domain" description="ABC transporter" evidence="6">
    <location>
        <begin position="6"/>
        <end position="257"/>
    </location>
</feature>
<reference evidence="7 8" key="1">
    <citation type="submission" date="2019-07" db="EMBL/GenBank/DDBJ databases">
        <title>Whole genome shotgun sequence of Knoellia locipacati NBRC 109775.</title>
        <authorList>
            <person name="Hosoyama A."/>
            <person name="Uohara A."/>
            <person name="Ohji S."/>
            <person name="Ichikawa N."/>
        </authorList>
    </citation>
    <scope>NUCLEOTIDE SEQUENCE [LARGE SCALE GENOMIC DNA]</scope>
    <source>
        <strain evidence="7 8">NBRC 109775</strain>
    </source>
</reference>
<dbReference type="InterPro" id="IPR003439">
    <property type="entry name" value="ABC_transporter-like_ATP-bd"/>
</dbReference>
<keyword evidence="2" id="KW-0813">Transport</keyword>
<comment type="similarity">
    <text evidence="1">Belongs to the ABC transporter superfamily.</text>
</comment>
<proteinExistence type="inferred from homology"/>
<dbReference type="FunFam" id="3.40.50.300:FF:000016">
    <property type="entry name" value="Oligopeptide ABC transporter ATP-binding component"/>
    <property type="match status" value="1"/>
</dbReference>
<dbReference type="GO" id="GO:0016887">
    <property type="term" value="F:ATP hydrolysis activity"/>
    <property type="evidence" value="ECO:0007669"/>
    <property type="project" value="InterPro"/>
</dbReference>
<dbReference type="PANTHER" id="PTHR43776">
    <property type="entry name" value="TRANSPORT ATP-BINDING PROTEIN"/>
    <property type="match status" value="1"/>
</dbReference>
<dbReference type="GO" id="GO:0055085">
    <property type="term" value="P:transmembrane transport"/>
    <property type="evidence" value="ECO:0007669"/>
    <property type="project" value="UniProtKB-ARBA"/>
</dbReference>
<dbReference type="CDD" id="cd03257">
    <property type="entry name" value="ABC_NikE_OppD_transporters"/>
    <property type="match status" value="1"/>
</dbReference>
<evidence type="ECO:0000256" key="4">
    <source>
        <dbReference type="ARBA" id="ARBA00022840"/>
    </source>
</evidence>
<dbReference type="Pfam" id="PF08352">
    <property type="entry name" value="oligo_HPY"/>
    <property type="match status" value="1"/>
</dbReference>
<evidence type="ECO:0000256" key="5">
    <source>
        <dbReference type="SAM" id="MobiDB-lite"/>
    </source>
</evidence>
<evidence type="ECO:0000313" key="7">
    <source>
        <dbReference type="EMBL" id="GEQ14211.1"/>
    </source>
</evidence>
<dbReference type="Pfam" id="PF00005">
    <property type="entry name" value="ABC_tran"/>
    <property type="match status" value="1"/>
</dbReference>
<dbReference type="RefSeq" id="WP_147065053.1">
    <property type="nucleotide sequence ID" value="NZ_BAABDN010000001.1"/>
</dbReference>
<gene>
    <name evidence="7" type="ORF">KLO01_22580</name>
</gene>
<dbReference type="GO" id="GO:0015833">
    <property type="term" value="P:peptide transport"/>
    <property type="evidence" value="ECO:0007669"/>
    <property type="project" value="InterPro"/>
</dbReference>
<evidence type="ECO:0000256" key="1">
    <source>
        <dbReference type="ARBA" id="ARBA00005417"/>
    </source>
</evidence>
<dbReference type="InterPro" id="IPR003593">
    <property type="entry name" value="AAA+_ATPase"/>
</dbReference>
<dbReference type="Proteomes" id="UP000321793">
    <property type="component" value="Unassembled WGS sequence"/>
</dbReference>
<dbReference type="SUPFAM" id="SSF52540">
    <property type="entry name" value="P-loop containing nucleoside triphosphate hydrolases"/>
    <property type="match status" value="1"/>
</dbReference>
<evidence type="ECO:0000259" key="6">
    <source>
        <dbReference type="PROSITE" id="PS50893"/>
    </source>
</evidence>
<keyword evidence="8" id="KW-1185">Reference proteome</keyword>
<sequence>MADVILKADNLYKHYPIKGGVLRTTTGQVKAVDGVSFELQRGETLGIVGESGCGKSTLGRVLMRLEEPTSGTVNFDGVDMYSQSGSAMRKLRRDIQIVFQDPYTSLNPRKTVGDIIGEPFEIHPDVVPKGGRKKGVQELLEMVGLNPEHINRYPHQFSGGQRQRIGIARGIALRPKVLICDEPVSALDVSVQAQVINLMEKLQDELGLSYIFIAHDLSVVRHISDRVGVMYLGRMVELGTEEQIYQRPTHPYTQALLSAVPVPDPLMRGKREQIVLTGDVPSPANPPSGCRFHTRCFKAQDRCKVDDPELIDRPDGVGEHRSACLFAEPRVIVETVDVSDVEVDTRFASTDVVDLDAFAEDDGLLPADAASVAQGSQVVGETEGPLDRPADTNRLIDDEPTEQRDPRV</sequence>
<dbReference type="PANTHER" id="PTHR43776:SF7">
    <property type="entry name" value="D,D-DIPEPTIDE TRANSPORT ATP-BINDING PROTEIN DDPF-RELATED"/>
    <property type="match status" value="1"/>
</dbReference>
<dbReference type="PROSITE" id="PS50893">
    <property type="entry name" value="ABC_TRANSPORTER_2"/>
    <property type="match status" value="1"/>
</dbReference>
<dbReference type="GO" id="GO:0005524">
    <property type="term" value="F:ATP binding"/>
    <property type="evidence" value="ECO:0007669"/>
    <property type="project" value="UniProtKB-KW"/>
</dbReference>
<evidence type="ECO:0000256" key="3">
    <source>
        <dbReference type="ARBA" id="ARBA00022741"/>
    </source>
</evidence>
<organism evidence="7 8">
    <name type="scientific">Knoellia locipacati</name>
    <dbReference type="NCBI Taxonomy" id="882824"/>
    <lineage>
        <taxon>Bacteria</taxon>
        <taxon>Bacillati</taxon>
        <taxon>Actinomycetota</taxon>
        <taxon>Actinomycetes</taxon>
        <taxon>Micrococcales</taxon>
        <taxon>Intrasporangiaceae</taxon>
        <taxon>Knoellia</taxon>
    </lineage>
</organism>
<dbReference type="PROSITE" id="PS00211">
    <property type="entry name" value="ABC_TRANSPORTER_1"/>
    <property type="match status" value="1"/>
</dbReference>
<keyword evidence="4 7" id="KW-0067">ATP-binding</keyword>
<feature type="compositionally biased region" description="Basic and acidic residues" evidence="5">
    <location>
        <begin position="385"/>
        <end position="408"/>
    </location>
</feature>
<evidence type="ECO:0000313" key="8">
    <source>
        <dbReference type="Proteomes" id="UP000321793"/>
    </source>
</evidence>
<dbReference type="SMART" id="SM00382">
    <property type="entry name" value="AAA"/>
    <property type="match status" value="1"/>
</dbReference>
<comment type="caution">
    <text evidence="7">The sequence shown here is derived from an EMBL/GenBank/DDBJ whole genome shotgun (WGS) entry which is preliminary data.</text>
</comment>
<dbReference type="InterPro" id="IPR027417">
    <property type="entry name" value="P-loop_NTPase"/>
</dbReference>
<evidence type="ECO:0000256" key="2">
    <source>
        <dbReference type="ARBA" id="ARBA00022448"/>
    </source>
</evidence>
<dbReference type="AlphaFoldDB" id="A0A512T236"/>
<name>A0A512T236_9MICO</name>
<protein>
    <submittedName>
        <fullName evidence="7">ABC transporter ATP-binding protein</fullName>
    </submittedName>
</protein>